<evidence type="ECO:0000313" key="3">
    <source>
        <dbReference type="EMBL" id="WDD97744.1"/>
    </source>
</evidence>
<keyword evidence="1" id="KW-1133">Transmembrane helix</keyword>
<dbReference type="Gene3D" id="3.30.565.10">
    <property type="entry name" value="Histidine kinase-like ATPase, C-terminal domain"/>
    <property type="match status" value="1"/>
</dbReference>
<name>A0AAE9YLT2_9GAMM</name>
<keyword evidence="1" id="KW-0472">Membrane</keyword>
<gene>
    <name evidence="3" type="ORF">SG35_020935</name>
</gene>
<proteinExistence type="predicted"/>
<feature type="chain" id="PRO_5042069284" description="Two component regulator three Y domain-containing protein" evidence="2">
    <location>
        <begin position="24"/>
        <end position="936"/>
    </location>
</feature>
<keyword evidence="2" id="KW-0732">Signal</keyword>
<dbReference type="SUPFAM" id="SSF50998">
    <property type="entry name" value="Quinoprotein alcohol dehydrogenase-like"/>
    <property type="match status" value="2"/>
</dbReference>
<dbReference type="EMBL" id="CP059735">
    <property type="protein sequence ID" value="WDD97744.1"/>
    <property type="molecule type" value="Genomic_DNA"/>
</dbReference>
<keyword evidence="4" id="KW-1185">Reference proteome</keyword>
<dbReference type="AlphaFoldDB" id="A0AAE9YLT2"/>
<reference evidence="3 4" key="1">
    <citation type="journal article" date="2015" name="Genome Announc.">
        <title>Draft Genome Sequences of Marine Isolates of Thalassomonas viridans and Thalassomonas actiniarum.</title>
        <authorList>
            <person name="Olonade I."/>
            <person name="van Zyl L.J."/>
            <person name="Trindade M."/>
        </authorList>
    </citation>
    <scope>NUCLEOTIDE SEQUENCE [LARGE SCALE GENOMIC DNA]</scope>
    <source>
        <strain evidence="3 4">A5K-106</strain>
    </source>
</reference>
<evidence type="ECO:0008006" key="5">
    <source>
        <dbReference type="Google" id="ProtNLM"/>
    </source>
</evidence>
<organism evidence="3 4">
    <name type="scientific">Thalassomonas actiniarum</name>
    <dbReference type="NCBI Taxonomy" id="485447"/>
    <lineage>
        <taxon>Bacteria</taxon>
        <taxon>Pseudomonadati</taxon>
        <taxon>Pseudomonadota</taxon>
        <taxon>Gammaproteobacteria</taxon>
        <taxon>Alteromonadales</taxon>
        <taxon>Colwelliaceae</taxon>
        <taxon>Thalassomonas</taxon>
    </lineage>
</organism>
<dbReference type="InterPro" id="IPR015943">
    <property type="entry name" value="WD40/YVTN_repeat-like_dom_sf"/>
</dbReference>
<dbReference type="Gene3D" id="2.130.10.10">
    <property type="entry name" value="YVTN repeat-like/Quinoprotein amine dehydrogenase"/>
    <property type="match status" value="2"/>
</dbReference>
<evidence type="ECO:0000256" key="1">
    <source>
        <dbReference type="SAM" id="Phobius"/>
    </source>
</evidence>
<protein>
    <recommendedName>
        <fullName evidence="5">Two component regulator three Y domain-containing protein</fullName>
    </recommendedName>
</protein>
<dbReference type="InterPro" id="IPR036890">
    <property type="entry name" value="HATPase_C_sf"/>
</dbReference>
<dbReference type="RefSeq" id="WP_152646493.1">
    <property type="nucleotide sequence ID" value="NZ_CP059735.1"/>
</dbReference>
<accession>A0AAE9YLT2</accession>
<dbReference type="InterPro" id="IPR011047">
    <property type="entry name" value="Quinoprotein_ADH-like_sf"/>
</dbReference>
<dbReference type="Gene3D" id="2.60.40.10">
    <property type="entry name" value="Immunoglobulins"/>
    <property type="match status" value="1"/>
</dbReference>
<feature type="signal peptide" evidence="2">
    <location>
        <begin position="1"/>
        <end position="23"/>
    </location>
</feature>
<evidence type="ECO:0000256" key="2">
    <source>
        <dbReference type="SAM" id="SignalP"/>
    </source>
</evidence>
<dbReference type="KEGG" id="tact:SG35_020935"/>
<dbReference type="Proteomes" id="UP000032568">
    <property type="component" value="Chromosome"/>
</dbReference>
<sequence>MMSSFYSLLALYLLPFISLSSSAKSVPELEYLASVNAITQDEMGYIWLANNQGLTRFDGKNIITFSSNNNHWPLPFSHPHDMSSVGNKILISTENNRLWEFDPKNGSASAIGINTDNSSIYNAVEFQGNYYAFSKSPDHLYRYDPKNQQTIKLQENIQLSQLVRTNNKLYFSSNNALFEITPNKISKILTLDITSISTAGNSLIVATANKLYYFSDSGQTKSIDIDEKVYAITPENNRVDGAGDNFYTIDTKGKTRKYHTSSLTELTHKYSDTKPQHTRAMLQDNSGGLWLLTNLGLQLITEKKMVNHPLHFDIYYNNFSLQKIKGELIIGTYGQGLHPFTEGVTSSPTNDEPVLTSEVNQHFSKRGKIIYSTLSVGDDLYIATFDGLWLYQSQNKELKRIDIPDDILIFLDMTLKGNLLYIGTNSNGLLIFDVVQQKLLLHLGKGSGLSSLEVNGILPLDNGEIWITTAVGLDIYNHKAKTLRKVSIPASSKIGTLVLADNKIFVATMGSGIFVFNRQGELISRFASGITFYYLKVINGEIWAPADPGLYRINPTDYQITMVPDTELLSFTDSPLQVDHKLYIPHSRGILELPLIDEKTFNAKVYISKTTVSGNSSIINKTINVDSPNDVITLELASLDYRPGQEKQYKYRINNGSWNEVYGHQLTLTGLGSGLYDIEIMGTNSFGQWSSYKAYTTINVAYPWYWSMTMRIVYALIFLIVITKLFWLLFMRAKSITKIHRILNADMKNRGKAALNVSRNLAYVLELLNQTDESRLEKSRSIIQQSIDELKSNTNAKQPDGLYGNSLEVALPFFSDYLQQKYHINLSNTIELNDISLAYEMQSDIYKIIYESITSAILNGNGRNFTMALKEVKRKVWINISDDGNSFLNFNNNINFNMAMYYTRKIAKKYNASVHIFNKQDKGSQLAISIPLMDIT</sequence>
<evidence type="ECO:0000313" key="4">
    <source>
        <dbReference type="Proteomes" id="UP000032568"/>
    </source>
</evidence>
<keyword evidence="1" id="KW-0812">Transmembrane</keyword>
<dbReference type="InterPro" id="IPR013783">
    <property type="entry name" value="Ig-like_fold"/>
</dbReference>
<reference evidence="3 4" key="2">
    <citation type="journal article" date="2022" name="Mar. Drugs">
        <title>Bioassay-Guided Fractionation Leads to the Detection of Cholic Acid Generated by the Rare Thalassomonas sp.</title>
        <authorList>
            <person name="Pheiffer F."/>
            <person name="Schneider Y.K."/>
            <person name="Hansen E.H."/>
            <person name="Andersen J.H."/>
            <person name="Isaksson J."/>
            <person name="Busche T."/>
            <person name="R C."/>
            <person name="Kalinowski J."/>
            <person name="Zyl L.V."/>
            <person name="Trindade M."/>
        </authorList>
    </citation>
    <scope>NUCLEOTIDE SEQUENCE [LARGE SCALE GENOMIC DNA]</scope>
    <source>
        <strain evidence="3 4">A5K-106</strain>
    </source>
</reference>
<feature type="transmembrane region" description="Helical" evidence="1">
    <location>
        <begin position="712"/>
        <end position="731"/>
    </location>
</feature>